<keyword evidence="13" id="KW-1185">Reference proteome</keyword>
<accession>A0A7X2IXG6</accession>
<evidence type="ECO:0000256" key="6">
    <source>
        <dbReference type="ARBA" id="ARBA00022692"/>
    </source>
</evidence>
<comment type="similarity">
    <text evidence="2 10">Belongs to the binding-protein-dependent transport system permease family. CysTW subfamily.</text>
</comment>
<keyword evidence="4 10" id="KW-1003">Cell membrane</keyword>
<dbReference type="OrthoDB" id="9795403at2"/>
<keyword evidence="7 9" id="KW-1133">Transmembrane helix</keyword>
<dbReference type="SUPFAM" id="SSF161098">
    <property type="entry name" value="MetI-like"/>
    <property type="match status" value="1"/>
</dbReference>
<evidence type="ECO:0000256" key="4">
    <source>
        <dbReference type="ARBA" id="ARBA00022475"/>
    </source>
</evidence>
<dbReference type="Gene3D" id="1.10.3720.10">
    <property type="entry name" value="MetI-like"/>
    <property type="match status" value="1"/>
</dbReference>
<dbReference type="InterPro" id="IPR000515">
    <property type="entry name" value="MetI-like"/>
</dbReference>
<comment type="subcellular location">
    <subcellularLocation>
        <location evidence="1 9">Cell membrane</location>
        <topology evidence="1 9">Multi-pass membrane protein</topology>
    </subcellularLocation>
</comment>
<evidence type="ECO:0000259" key="11">
    <source>
        <dbReference type="PROSITE" id="PS50928"/>
    </source>
</evidence>
<keyword evidence="3 9" id="KW-0813">Transport</keyword>
<feature type="transmembrane region" description="Helical" evidence="9">
    <location>
        <begin position="14"/>
        <end position="40"/>
    </location>
</feature>
<dbReference type="InterPro" id="IPR011867">
    <property type="entry name" value="ModB_ABC"/>
</dbReference>
<evidence type="ECO:0000256" key="9">
    <source>
        <dbReference type="RuleBase" id="RU363032"/>
    </source>
</evidence>
<protein>
    <recommendedName>
        <fullName evidence="10">Molybdenum transport system permease</fullName>
    </recommendedName>
</protein>
<evidence type="ECO:0000256" key="7">
    <source>
        <dbReference type="ARBA" id="ARBA00022989"/>
    </source>
</evidence>
<evidence type="ECO:0000256" key="1">
    <source>
        <dbReference type="ARBA" id="ARBA00004651"/>
    </source>
</evidence>
<feature type="transmembrane region" description="Helical" evidence="9">
    <location>
        <begin position="196"/>
        <end position="217"/>
    </location>
</feature>
<dbReference type="Proteomes" id="UP000448867">
    <property type="component" value="Unassembled WGS sequence"/>
</dbReference>
<reference evidence="12 13" key="1">
    <citation type="submission" date="2019-11" db="EMBL/GenBank/DDBJ databases">
        <title>Bacillus lacus genome.</title>
        <authorList>
            <person name="Allen C.J."/>
            <person name="Newman J.D."/>
        </authorList>
    </citation>
    <scope>NUCLEOTIDE SEQUENCE [LARGE SCALE GENOMIC DNA]</scope>
    <source>
        <strain evidence="12 13">KCTC 33946</strain>
    </source>
</reference>
<dbReference type="EMBL" id="WKKI01000006">
    <property type="protein sequence ID" value="MRX71611.1"/>
    <property type="molecule type" value="Genomic_DNA"/>
</dbReference>
<sequence length="220" mass="23132">MAFKGSVQKVTNDFWAPVLLTLQISLAAAVIAGCTGIAAAAAMHKTSFKGKLLAETAFMLPLFLPPTVVGFLLLILLGKGKNFGLHVLFTKEAAVCASVVVAFPLMYMAAKTGFSAVSEDVQEAARIDGARELQVFSRILLPLAAKALTAGLVLSFLRAMGEFGATLMVAGNIPGKTQTVATAVYTAMETGNTGMAALWASTLILVSFLLFLIVRMLEKS</sequence>
<evidence type="ECO:0000256" key="10">
    <source>
        <dbReference type="RuleBase" id="RU365097"/>
    </source>
</evidence>
<evidence type="ECO:0000256" key="5">
    <source>
        <dbReference type="ARBA" id="ARBA00022505"/>
    </source>
</evidence>
<evidence type="ECO:0000256" key="2">
    <source>
        <dbReference type="ARBA" id="ARBA00007069"/>
    </source>
</evidence>
<dbReference type="Pfam" id="PF00528">
    <property type="entry name" value="BPD_transp_1"/>
    <property type="match status" value="1"/>
</dbReference>
<dbReference type="PROSITE" id="PS50928">
    <property type="entry name" value="ABC_TM1"/>
    <property type="match status" value="1"/>
</dbReference>
<dbReference type="InterPro" id="IPR035906">
    <property type="entry name" value="MetI-like_sf"/>
</dbReference>
<dbReference type="GO" id="GO:0015098">
    <property type="term" value="F:molybdate ion transmembrane transporter activity"/>
    <property type="evidence" value="ECO:0007669"/>
    <property type="project" value="UniProtKB-UniRule"/>
</dbReference>
<dbReference type="GO" id="GO:0005886">
    <property type="term" value="C:plasma membrane"/>
    <property type="evidence" value="ECO:0007669"/>
    <property type="project" value="UniProtKB-SubCell"/>
</dbReference>
<dbReference type="PANTHER" id="PTHR30183">
    <property type="entry name" value="MOLYBDENUM TRANSPORT SYSTEM PERMEASE PROTEIN MODB"/>
    <property type="match status" value="1"/>
</dbReference>
<dbReference type="PROSITE" id="PS51257">
    <property type="entry name" value="PROKAR_LIPOPROTEIN"/>
    <property type="match status" value="1"/>
</dbReference>
<gene>
    <name evidence="12" type="primary">modB</name>
    <name evidence="12" type="ORF">GJU40_05400</name>
</gene>
<keyword evidence="6 9" id="KW-0812">Transmembrane</keyword>
<feature type="transmembrane region" description="Helical" evidence="9">
    <location>
        <begin position="52"/>
        <end position="77"/>
    </location>
</feature>
<comment type="function">
    <text evidence="10">Part of the binding-protein-dependent transport system for molybdenum; probably responsible for the translocation of the substrate across the membrane.</text>
</comment>
<proteinExistence type="inferred from homology"/>
<feature type="transmembrane region" description="Helical" evidence="9">
    <location>
        <begin position="139"/>
        <end position="159"/>
    </location>
</feature>
<keyword evidence="5 10" id="KW-0500">Molybdenum</keyword>
<evidence type="ECO:0000256" key="3">
    <source>
        <dbReference type="ARBA" id="ARBA00022448"/>
    </source>
</evidence>
<dbReference type="PANTHER" id="PTHR30183:SF3">
    <property type="entry name" value="MOLYBDENUM TRANSPORT SYSTEM PERMEASE PROTEIN MODB"/>
    <property type="match status" value="1"/>
</dbReference>
<evidence type="ECO:0000313" key="12">
    <source>
        <dbReference type="EMBL" id="MRX71611.1"/>
    </source>
</evidence>
<dbReference type="NCBIfam" id="TIGR02141">
    <property type="entry name" value="modB_ABC"/>
    <property type="match status" value="1"/>
</dbReference>
<feature type="domain" description="ABC transmembrane type-1" evidence="11">
    <location>
        <begin position="18"/>
        <end position="214"/>
    </location>
</feature>
<evidence type="ECO:0000313" key="13">
    <source>
        <dbReference type="Proteomes" id="UP000448867"/>
    </source>
</evidence>
<comment type="caution">
    <text evidence="12">The sequence shown here is derived from an EMBL/GenBank/DDBJ whole genome shotgun (WGS) entry which is preliminary data.</text>
</comment>
<feature type="transmembrane region" description="Helical" evidence="9">
    <location>
        <begin position="83"/>
        <end position="105"/>
    </location>
</feature>
<organism evidence="12 13">
    <name type="scientific">Metabacillus lacus</name>
    <dbReference type="NCBI Taxonomy" id="1983721"/>
    <lineage>
        <taxon>Bacteria</taxon>
        <taxon>Bacillati</taxon>
        <taxon>Bacillota</taxon>
        <taxon>Bacilli</taxon>
        <taxon>Bacillales</taxon>
        <taxon>Bacillaceae</taxon>
        <taxon>Metabacillus</taxon>
    </lineage>
</organism>
<evidence type="ECO:0000256" key="8">
    <source>
        <dbReference type="ARBA" id="ARBA00023136"/>
    </source>
</evidence>
<dbReference type="CDD" id="cd06261">
    <property type="entry name" value="TM_PBP2"/>
    <property type="match status" value="1"/>
</dbReference>
<name>A0A7X2IXG6_9BACI</name>
<dbReference type="AlphaFoldDB" id="A0A7X2IXG6"/>
<keyword evidence="8 9" id="KW-0472">Membrane</keyword>